<accession>A0A1H8AJH9</accession>
<dbReference type="Pfam" id="PF00581">
    <property type="entry name" value="Rhodanese"/>
    <property type="match status" value="1"/>
</dbReference>
<dbReference type="SUPFAM" id="SSF52821">
    <property type="entry name" value="Rhodanese/Cell cycle control phosphatase"/>
    <property type="match status" value="1"/>
</dbReference>
<keyword evidence="3" id="KW-0808">Transferase</keyword>
<dbReference type="EMBL" id="FOBW01000005">
    <property type="protein sequence ID" value="SEM69949.1"/>
    <property type="molecule type" value="Genomic_DNA"/>
</dbReference>
<proteinExistence type="predicted"/>
<keyword evidence="4" id="KW-1185">Reference proteome</keyword>
<protein>
    <submittedName>
        <fullName evidence="3">Rhodanese-related sulfurtransferase</fullName>
    </submittedName>
</protein>
<dbReference type="PANTHER" id="PTHR43031:SF1">
    <property type="entry name" value="PYRIDINE NUCLEOTIDE-DISULPHIDE OXIDOREDUCTASE"/>
    <property type="match status" value="1"/>
</dbReference>
<evidence type="ECO:0000256" key="1">
    <source>
        <dbReference type="SAM" id="SignalP"/>
    </source>
</evidence>
<evidence type="ECO:0000313" key="4">
    <source>
        <dbReference type="Proteomes" id="UP000198553"/>
    </source>
</evidence>
<dbReference type="Gene3D" id="3.40.250.10">
    <property type="entry name" value="Rhodanese-like domain"/>
    <property type="match status" value="1"/>
</dbReference>
<evidence type="ECO:0000313" key="3">
    <source>
        <dbReference type="EMBL" id="SEM69949.1"/>
    </source>
</evidence>
<sequence length="140" mass="15513">MKRFMVLLMATFIIGGCSAQEVTSEKSEYKSVTSDDNKERNFKDVTSEEAIDMLTDPEINILDVRSPEGFSEGHIPNAESIPLKELEASYSTLDKTKTYLIVCKAGKTSETASTLLAENGFENIYNLTGGMDRWTGEVIN</sequence>
<evidence type="ECO:0000259" key="2">
    <source>
        <dbReference type="PROSITE" id="PS50206"/>
    </source>
</evidence>
<gene>
    <name evidence="3" type="ORF">SAMN05192533_1058</name>
</gene>
<dbReference type="PANTHER" id="PTHR43031">
    <property type="entry name" value="FAD-DEPENDENT OXIDOREDUCTASE"/>
    <property type="match status" value="1"/>
</dbReference>
<feature type="chain" id="PRO_5038522819" evidence="1">
    <location>
        <begin position="20"/>
        <end position="140"/>
    </location>
</feature>
<dbReference type="CDD" id="cd00158">
    <property type="entry name" value="RHOD"/>
    <property type="match status" value="1"/>
</dbReference>
<dbReference type="SMART" id="SM00450">
    <property type="entry name" value="RHOD"/>
    <property type="match status" value="1"/>
</dbReference>
<feature type="signal peptide" evidence="1">
    <location>
        <begin position="1"/>
        <end position="19"/>
    </location>
</feature>
<dbReference type="AlphaFoldDB" id="A0A1H8AJH9"/>
<dbReference type="PROSITE" id="PS51257">
    <property type="entry name" value="PROKAR_LIPOPROTEIN"/>
    <property type="match status" value="1"/>
</dbReference>
<dbReference type="InterPro" id="IPR036873">
    <property type="entry name" value="Rhodanese-like_dom_sf"/>
</dbReference>
<reference evidence="4" key="1">
    <citation type="submission" date="2016-10" db="EMBL/GenBank/DDBJ databases">
        <authorList>
            <person name="Varghese N."/>
            <person name="Submissions S."/>
        </authorList>
    </citation>
    <scope>NUCLEOTIDE SEQUENCE [LARGE SCALE GENOMIC DNA]</scope>
    <source>
        <strain evidence="4">B48,IBRC-M 10115,DSM 25386,CECT 8001</strain>
    </source>
</reference>
<dbReference type="STRING" id="930146.SAMN05192533_1058"/>
<dbReference type="InterPro" id="IPR050229">
    <property type="entry name" value="GlpE_sulfurtransferase"/>
</dbReference>
<feature type="domain" description="Rhodanese" evidence="2">
    <location>
        <begin position="55"/>
        <end position="140"/>
    </location>
</feature>
<dbReference type="InterPro" id="IPR001763">
    <property type="entry name" value="Rhodanese-like_dom"/>
</dbReference>
<dbReference type="GO" id="GO:0016740">
    <property type="term" value="F:transferase activity"/>
    <property type="evidence" value="ECO:0007669"/>
    <property type="project" value="UniProtKB-KW"/>
</dbReference>
<name>A0A1H8AJH9_9BACI</name>
<organism evidence="3 4">
    <name type="scientific">Mesobacillus persicus</name>
    <dbReference type="NCBI Taxonomy" id="930146"/>
    <lineage>
        <taxon>Bacteria</taxon>
        <taxon>Bacillati</taxon>
        <taxon>Bacillota</taxon>
        <taxon>Bacilli</taxon>
        <taxon>Bacillales</taxon>
        <taxon>Bacillaceae</taxon>
        <taxon>Mesobacillus</taxon>
    </lineage>
</organism>
<dbReference type="PROSITE" id="PS50206">
    <property type="entry name" value="RHODANESE_3"/>
    <property type="match status" value="1"/>
</dbReference>
<dbReference type="Proteomes" id="UP000198553">
    <property type="component" value="Unassembled WGS sequence"/>
</dbReference>
<keyword evidence="1" id="KW-0732">Signal</keyword>